<feature type="compositionally biased region" description="Basic and acidic residues" evidence="2">
    <location>
        <begin position="724"/>
        <end position="735"/>
    </location>
</feature>
<gene>
    <name evidence="3" type="ORF">GPM918_LOCUS3339</name>
    <name evidence="4" type="ORF">OVA965_LOCUS6391</name>
    <name evidence="5" type="ORF">SRO942_LOCUS3339</name>
    <name evidence="6" type="ORF">TMI583_LOCUS6383</name>
</gene>
<evidence type="ECO:0000256" key="1">
    <source>
        <dbReference type="SAM" id="Coils"/>
    </source>
</evidence>
<feature type="region of interest" description="Disordered" evidence="2">
    <location>
        <begin position="787"/>
        <end position="809"/>
    </location>
</feature>
<organism evidence="3 7">
    <name type="scientific">Didymodactylos carnosus</name>
    <dbReference type="NCBI Taxonomy" id="1234261"/>
    <lineage>
        <taxon>Eukaryota</taxon>
        <taxon>Metazoa</taxon>
        <taxon>Spiralia</taxon>
        <taxon>Gnathifera</taxon>
        <taxon>Rotifera</taxon>
        <taxon>Eurotatoria</taxon>
        <taxon>Bdelloidea</taxon>
        <taxon>Philodinida</taxon>
        <taxon>Philodinidae</taxon>
        <taxon>Didymodactylos</taxon>
    </lineage>
</organism>
<feature type="compositionally biased region" description="Basic and acidic residues" evidence="2">
    <location>
        <begin position="297"/>
        <end position="306"/>
    </location>
</feature>
<evidence type="ECO:0000313" key="7">
    <source>
        <dbReference type="Proteomes" id="UP000663829"/>
    </source>
</evidence>
<dbReference type="Proteomes" id="UP000682733">
    <property type="component" value="Unassembled WGS sequence"/>
</dbReference>
<evidence type="ECO:0000313" key="4">
    <source>
        <dbReference type="EMBL" id="CAF0835930.1"/>
    </source>
</evidence>
<feature type="region of interest" description="Disordered" evidence="2">
    <location>
        <begin position="218"/>
        <end position="239"/>
    </location>
</feature>
<reference evidence="3" key="1">
    <citation type="submission" date="2021-02" db="EMBL/GenBank/DDBJ databases">
        <authorList>
            <person name="Nowell W R."/>
        </authorList>
    </citation>
    <scope>NUCLEOTIDE SEQUENCE</scope>
</reference>
<evidence type="ECO:0000313" key="6">
    <source>
        <dbReference type="EMBL" id="CAF3620679.1"/>
    </source>
</evidence>
<name>A0A813SNF4_9BILA</name>
<feature type="compositionally biased region" description="Polar residues" evidence="2">
    <location>
        <begin position="313"/>
        <end position="325"/>
    </location>
</feature>
<evidence type="ECO:0000313" key="5">
    <source>
        <dbReference type="EMBL" id="CAF3582380.1"/>
    </source>
</evidence>
<accession>A0A813SNF4</accession>
<proteinExistence type="predicted"/>
<dbReference type="Proteomes" id="UP000663829">
    <property type="component" value="Unassembled WGS sequence"/>
</dbReference>
<protein>
    <submittedName>
        <fullName evidence="3">Uncharacterized protein</fullName>
    </submittedName>
</protein>
<feature type="region of interest" description="Disordered" evidence="2">
    <location>
        <begin position="297"/>
        <end position="332"/>
    </location>
</feature>
<dbReference type="EMBL" id="CAJNOK010001917">
    <property type="protein sequence ID" value="CAF0835930.1"/>
    <property type="molecule type" value="Genomic_DNA"/>
</dbReference>
<dbReference type="EMBL" id="CAJNOQ010000407">
    <property type="protein sequence ID" value="CAF0797584.1"/>
    <property type="molecule type" value="Genomic_DNA"/>
</dbReference>
<evidence type="ECO:0000256" key="2">
    <source>
        <dbReference type="SAM" id="MobiDB-lite"/>
    </source>
</evidence>
<dbReference type="AlphaFoldDB" id="A0A813SNF4"/>
<dbReference type="Proteomes" id="UP000677228">
    <property type="component" value="Unassembled WGS sequence"/>
</dbReference>
<feature type="compositionally biased region" description="Basic and acidic residues" evidence="2">
    <location>
        <begin position="787"/>
        <end position="798"/>
    </location>
</feature>
<keyword evidence="7" id="KW-1185">Reference proteome</keyword>
<feature type="region of interest" description="Disordered" evidence="2">
    <location>
        <begin position="652"/>
        <end position="677"/>
    </location>
</feature>
<sequence>MATASLLMRILDEYLSSGGNLNIPSLLTRSQQQQQQQQHIPSARFTVPFPSPLFSPSVLPPQFSNSYSIIPPKTLSFVYQPGVRLYDKKLALQQQQQPKDEDFRISLLESPSHSIETTTGDVDERINVRNESELSPEFKLNSTDNGVMSTPPDDTFQSDTDHRWKIASASPPSPVCVQKQSTTTTASSHPNYYKSCLRRQSEQQQIPSLLLSHISQNIPRQKTSPHRSSTIDSVSPSSSILTQLSTTSQLFIDDQEFNETPSSPPSVRKSTFTKQTSNEIMHDNSLQSCLVNLDRHIDSSSSEQKHSPPSITFYPTSDTSTNSSTHYHQHHHHHHVQMFNIKNSNIKISTEENNLQSVVNLNTLVSQQQTTTQQSSSNNNYEWNKQEMQTDRNDYRNYPNHSRNSMRKRLSYNFDEKCSQPQQFCYTASKRQKHHPYVSNYSNGKKLQKHLSSPIYNENTRSNDSYYYTPDILLDNRANNTNTKLFIKDDIKIKQSNVQCFFSSSKYNVYKNLTCILAEPKPLLSISLPENNPRQRRLINTESDSVITKTDVVLAQESSPIIESAVEISTVTNSKCGKDLLETELNRQKAKLIFVEEKKKQQQQSQYPFSTSNKKKVLNKKASTNLVIDETIGKRVNMSNERVMRTSTTMPLTKCSDNDNKLHSRLKPKQQKSSATTTALLTAKSLRSSPTLQPLMAIKNLSSVSPSTSSVRKRPLSTTQSPSAERKKLFLRARESGNQSPQQGLLLCPRPQEDANENELPKEKGVVKQKKLSTDVKIKQKRKLKKKIVDKQQSDHVKQSQADDDTLRSSDVLSLESSMISNDGSSLDNIQSCSVTIPPEESWIVDSRIDDSVYDPILYQEMKATQKQWEKYMMLTMEHELHLSDLTAALSSSSMKHRRKINNVTTSNDSAQQQSRTKEFYNEYDQLYSFPGFEHWHPNFQYQ</sequence>
<feature type="region of interest" description="Disordered" evidence="2">
    <location>
        <begin position="130"/>
        <end position="190"/>
    </location>
</feature>
<dbReference type="Proteomes" id="UP000681722">
    <property type="component" value="Unassembled WGS sequence"/>
</dbReference>
<feature type="compositionally biased region" description="Low complexity" evidence="2">
    <location>
        <begin position="228"/>
        <end position="239"/>
    </location>
</feature>
<keyword evidence="1" id="KW-0175">Coiled coil</keyword>
<comment type="caution">
    <text evidence="3">The sequence shown here is derived from an EMBL/GenBank/DDBJ whole genome shotgun (WGS) entry which is preliminary data.</text>
</comment>
<feature type="compositionally biased region" description="Polar residues" evidence="2">
    <location>
        <begin position="178"/>
        <end position="190"/>
    </location>
</feature>
<evidence type="ECO:0000313" key="3">
    <source>
        <dbReference type="EMBL" id="CAF0797584.1"/>
    </source>
</evidence>
<feature type="coiled-coil region" evidence="1">
    <location>
        <begin position="578"/>
        <end position="605"/>
    </location>
</feature>
<feature type="region of interest" description="Disordered" evidence="2">
    <location>
        <begin position="703"/>
        <end position="772"/>
    </location>
</feature>
<feature type="compositionally biased region" description="Basic and acidic residues" evidence="2">
    <location>
        <begin position="759"/>
        <end position="772"/>
    </location>
</feature>
<dbReference type="EMBL" id="CAJOBA010001916">
    <property type="protein sequence ID" value="CAF3620679.1"/>
    <property type="molecule type" value="Genomic_DNA"/>
</dbReference>
<dbReference type="EMBL" id="CAJOBC010000407">
    <property type="protein sequence ID" value="CAF3582380.1"/>
    <property type="molecule type" value="Genomic_DNA"/>
</dbReference>